<evidence type="ECO:0000256" key="3">
    <source>
        <dbReference type="ARBA" id="ARBA00022692"/>
    </source>
</evidence>
<feature type="transmembrane region" description="Helical" evidence="7">
    <location>
        <begin position="417"/>
        <end position="437"/>
    </location>
</feature>
<proteinExistence type="predicted"/>
<reference evidence="9 10" key="1">
    <citation type="journal article" date="2018" name="Nat. Ecol. Evol.">
        <title>Pezizomycetes genomes reveal the molecular basis of ectomycorrhizal truffle lifestyle.</title>
        <authorList>
            <person name="Murat C."/>
            <person name="Payen T."/>
            <person name="Noel B."/>
            <person name="Kuo A."/>
            <person name="Morin E."/>
            <person name="Chen J."/>
            <person name="Kohler A."/>
            <person name="Krizsan K."/>
            <person name="Balestrini R."/>
            <person name="Da Silva C."/>
            <person name="Montanini B."/>
            <person name="Hainaut M."/>
            <person name="Levati E."/>
            <person name="Barry K.W."/>
            <person name="Belfiori B."/>
            <person name="Cichocki N."/>
            <person name="Clum A."/>
            <person name="Dockter R.B."/>
            <person name="Fauchery L."/>
            <person name="Guy J."/>
            <person name="Iotti M."/>
            <person name="Le Tacon F."/>
            <person name="Lindquist E.A."/>
            <person name="Lipzen A."/>
            <person name="Malagnac F."/>
            <person name="Mello A."/>
            <person name="Molinier V."/>
            <person name="Miyauchi S."/>
            <person name="Poulain J."/>
            <person name="Riccioni C."/>
            <person name="Rubini A."/>
            <person name="Sitrit Y."/>
            <person name="Splivallo R."/>
            <person name="Traeger S."/>
            <person name="Wang M."/>
            <person name="Zifcakova L."/>
            <person name="Wipf D."/>
            <person name="Zambonelli A."/>
            <person name="Paolocci F."/>
            <person name="Nowrousian M."/>
            <person name="Ottonello S."/>
            <person name="Baldrian P."/>
            <person name="Spatafora J.W."/>
            <person name="Henrissat B."/>
            <person name="Nagy L.G."/>
            <person name="Aury J.M."/>
            <person name="Wincker P."/>
            <person name="Grigoriev I.V."/>
            <person name="Bonfante P."/>
            <person name="Martin F.M."/>
        </authorList>
    </citation>
    <scope>NUCLEOTIDE SEQUENCE [LARGE SCALE GENOMIC DNA]</scope>
    <source>
        <strain evidence="9 10">RN42</strain>
    </source>
</reference>
<feature type="transmembrane region" description="Helical" evidence="7">
    <location>
        <begin position="323"/>
        <end position="342"/>
    </location>
</feature>
<feature type="transmembrane region" description="Helical" evidence="7">
    <location>
        <begin position="349"/>
        <end position="372"/>
    </location>
</feature>
<evidence type="ECO:0000313" key="10">
    <source>
        <dbReference type="Proteomes" id="UP000275078"/>
    </source>
</evidence>
<keyword evidence="6 7" id="KW-0472">Membrane</keyword>
<gene>
    <name evidence="9" type="ORF">BJ508DRAFT_26733</name>
</gene>
<feature type="transmembrane region" description="Helical" evidence="7">
    <location>
        <begin position="34"/>
        <end position="51"/>
    </location>
</feature>
<sequence>MSTNSTAADKPKVASQAGILEGLNPSEFHVNNPLTLFIIQASIIIIACRLLHWPLSKLRQPRVIAEVIGGILLGPTALGRIPGYMDAIFPKDSMVMLTLTANLGLVLFLFLVGLEVDMRLLMRNWKVALSVGAAGMAIPFGLGAALAYGLYNQFGDDEGVNSNVSFGIFVLFVGVAMAITAFPVLARILTELKLLRTTVGTIVLSAGVGNDVVGWVLLALTVTLVNAGTGLSALYVLLVCIAWVLFLIYAVRPAFLKYLKWSGSLENGPTQSAVGLTLLMVLASAFFTDIIGVHAIFGGFLIGLICPHEGGFAIKLTEKIEDLVSILFLPLYFALSGLRTNIGLLNGGLVWGYVFAVLFVAFFGKLAGGTFAARLNGLVWRESATIGVLMSCKGLVELIVLNIGLTAGIISTRVFTIFVVMALVTTFATTPLTTWLYPPWYQQLCDGVREGELNWDGTPTRGTDDSSEGGLSEKVSTKLSNVSVMLRLESLPALFAFITLFNTREKTERKVHKSKLENIAEDSLVVPKERPVKVHGIRVVELSQRTSAVMQVSEVDQFAQSDPILKVFRTFGKLNRLAVSTALTVAPLENFAEAVTEKVSENRSDLLLLPWAESALPAEAEEQQDITALPLVTNAGNAYVKSVLNTASANVAILVDRGLGGGMERPQMSRVQSVSSLRQRMKSDNLVNPVADPSHHIFFPFFGGEDDRVALRLVLQLCRNSTITATLVHVLYEKTAGGEPKAPEAVAIVGRGSSTSLAQSSAQEVSDQAEDTTLFNMLRDSLPTDLTQSVIFETVTASHPLDYVLERAKEELGTTKNNAGDLLVTGRRAGDVVVRRAVRNEFSARGEAGNAAVLGDIAEAVLASGVKASVLVVQARG</sequence>
<feature type="transmembrane region" description="Helical" evidence="7">
    <location>
        <begin position="94"/>
        <end position="116"/>
    </location>
</feature>
<comment type="subcellular location">
    <subcellularLocation>
        <location evidence="1">Membrane</location>
        <topology evidence="1">Multi-pass membrane protein</topology>
    </subcellularLocation>
</comment>
<feature type="transmembrane region" description="Helical" evidence="7">
    <location>
        <begin position="198"/>
        <end position="220"/>
    </location>
</feature>
<dbReference type="InterPro" id="IPR050794">
    <property type="entry name" value="CPA2_transporter"/>
</dbReference>
<keyword evidence="10" id="KW-1185">Reference proteome</keyword>
<feature type="transmembrane region" description="Helical" evidence="7">
    <location>
        <begin position="128"/>
        <end position="151"/>
    </location>
</feature>
<feature type="transmembrane region" description="Helical" evidence="7">
    <location>
        <begin position="163"/>
        <end position="186"/>
    </location>
</feature>
<keyword evidence="3 7" id="KW-0812">Transmembrane</keyword>
<dbReference type="Proteomes" id="UP000275078">
    <property type="component" value="Unassembled WGS sequence"/>
</dbReference>
<dbReference type="Pfam" id="PF00999">
    <property type="entry name" value="Na_H_Exchanger"/>
    <property type="match status" value="1"/>
</dbReference>
<evidence type="ECO:0000259" key="8">
    <source>
        <dbReference type="Pfam" id="PF00999"/>
    </source>
</evidence>
<feature type="transmembrane region" description="Helical" evidence="7">
    <location>
        <begin position="384"/>
        <end position="405"/>
    </location>
</feature>
<organism evidence="9 10">
    <name type="scientific">Ascobolus immersus RN42</name>
    <dbReference type="NCBI Taxonomy" id="1160509"/>
    <lineage>
        <taxon>Eukaryota</taxon>
        <taxon>Fungi</taxon>
        <taxon>Dikarya</taxon>
        <taxon>Ascomycota</taxon>
        <taxon>Pezizomycotina</taxon>
        <taxon>Pezizomycetes</taxon>
        <taxon>Pezizales</taxon>
        <taxon>Ascobolaceae</taxon>
        <taxon>Ascobolus</taxon>
    </lineage>
</organism>
<keyword evidence="2" id="KW-0813">Transport</keyword>
<keyword evidence="5" id="KW-0406">Ion transport</keyword>
<dbReference type="EMBL" id="ML119657">
    <property type="protein sequence ID" value="RPA84765.1"/>
    <property type="molecule type" value="Genomic_DNA"/>
</dbReference>
<dbReference type="GO" id="GO:0016020">
    <property type="term" value="C:membrane"/>
    <property type="evidence" value="ECO:0007669"/>
    <property type="project" value="UniProtKB-SubCell"/>
</dbReference>
<evidence type="ECO:0000256" key="2">
    <source>
        <dbReference type="ARBA" id="ARBA00022448"/>
    </source>
</evidence>
<protein>
    <recommendedName>
        <fullName evidence="8">Cation/H+ exchanger transmembrane domain-containing protein</fullName>
    </recommendedName>
</protein>
<evidence type="ECO:0000256" key="7">
    <source>
        <dbReference type="SAM" id="Phobius"/>
    </source>
</evidence>
<dbReference type="GO" id="GO:0015297">
    <property type="term" value="F:antiporter activity"/>
    <property type="evidence" value="ECO:0007669"/>
    <property type="project" value="InterPro"/>
</dbReference>
<dbReference type="InterPro" id="IPR006153">
    <property type="entry name" value="Cation/H_exchanger_TM"/>
</dbReference>
<feature type="transmembrane region" description="Helical" evidence="7">
    <location>
        <begin position="232"/>
        <end position="251"/>
    </location>
</feature>
<evidence type="ECO:0000256" key="6">
    <source>
        <dbReference type="ARBA" id="ARBA00023136"/>
    </source>
</evidence>
<feature type="transmembrane region" description="Helical" evidence="7">
    <location>
        <begin position="63"/>
        <end position="82"/>
    </location>
</feature>
<dbReference type="PANTHER" id="PTHR32468:SF0">
    <property type="entry name" value="K(+)_H(+) ANTIPORTER 1"/>
    <property type="match status" value="1"/>
</dbReference>
<dbReference type="PANTHER" id="PTHR32468">
    <property type="entry name" value="CATION/H + ANTIPORTER"/>
    <property type="match status" value="1"/>
</dbReference>
<dbReference type="OrthoDB" id="2687058at2759"/>
<dbReference type="AlphaFoldDB" id="A0A3N4IF64"/>
<evidence type="ECO:0000256" key="1">
    <source>
        <dbReference type="ARBA" id="ARBA00004141"/>
    </source>
</evidence>
<dbReference type="Gene3D" id="1.20.1530.20">
    <property type="match status" value="1"/>
</dbReference>
<keyword evidence="4 7" id="KW-1133">Transmembrane helix</keyword>
<evidence type="ECO:0000313" key="9">
    <source>
        <dbReference type="EMBL" id="RPA84765.1"/>
    </source>
</evidence>
<feature type="transmembrane region" description="Helical" evidence="7">
    <location>
        <begin position="272"/>
        <end position="303"/>
    </location>
</feature>
<dbReference type="STRING" id="1160509.A0A3N4IF64"/>
<evidence type="ECO:0000256" key="5">
    <source>
        <dbReference type="ARBA" id="ARBA00023065"/>
    </source>
</evidence>
<feature type="domain" description="Cation/H+ exchanger transmembrane" evidence="8">
    <location>
        <begin position="50"/>
        <end position="432"/>
    </location>
</feature>
<name>A0A3N4IF64_ASCIM</name>
<dbReference type="InterPro" id="IPR038770">
    <property type="entry name" value="Na+/solute_symporter_sf"/>
</dbReference>
<accession>A0A3N4IF64</accession>
<evidence type="ECO:0000256" key="4">
    <source>
        <dbReference type="ARBA" id="ARBA00022989"/>
    </source>
</evidence>
<dbReference type="GO" id="GO:1902600">
    <property type="term" value="P:proton transmembrane transport"/>
    <property type="evidence" value="ECO:0007669"/>
    <property type="project" value="InterPro"/>
</dbReference>